<accession>A0A0L7T6H9</accession>
<dbReference type="NCBIfam" id="NF033103">
    <property type="entry name" value="bla_class_A"/>
    <property type="match status" value="1"/>
</dbReference>
<evidence type="ECO:0000313" key="11">
    <source>
        <dbReference type="Proteomes" id="UP000036851"/>
    </source>
</evidence>
<evidence type="ECO:0000256" key="3">
    <source>
        <dbReference type="ARBA" id="ARBA00012865"/>
    </source>
</evidence>
<sequence>MNSIFSLSRRKYLLAAAGLTIAALFPPSVVLAEQPATLAAQLSALEASANGRLGVALIDSGSSRQLSYRGEERFAMASTFKALAAAAVLQRSVEQPALLNKRIVYQQSELITYSPVTEKHLQQGMTVAELCAAAVELSDNTAGNILLREIGGPQGITQLARRLGDNQTRLDRREPALNSAIPGDVRDTSTPLAMAGNLNQLALGKALPSAQQQLLIQWLKQSKTGAQSIRAGVPQGWQVGDKTGAGGYGTTNDLAILWPPQGKPLVLAVYFTQHNPQAEARRDVLASATRLVLAAWEKQ</sequence>
<keyword evidence="5 6" id="KW-0046">Antibiotic resistance</keyword>
<dbReference type="InterPro" id="IPR000871">
    <property type="entry name" value="Beta-lactam_class-A"/>
</dbReference>
<keyword evidence="4 6" id="KW-0378">Hydrolase</keyword>
<evidence type="ECO:0000259" key="8">
    <source>
        <dbReference type="Pfam" id="PF13354"/>
    </source>
</evidence>
<evidence type="ECO:0000256" key="4">
    <source>
        <dbReference type="ARBA" id="ARBA00022801"/>
    </source>
</evidence>
<reference evidence="11 12" key="1">
    <citation type="journal article" date="2015" name="Int. J. Syst. Evol. Microbiol.">
        <title>Erwinia iniecta sp. nov., isolated from Russian wheat aphids (Diuraphis noxia).</title>
        <authorList>
            <person name="Campillo T."/>
            <person name="Luna E."/>
            <person name="Portier P."/>
            <person name="Fischer-Le Saux M."/>
            <person name="Lapitan N."/>
            <person name="Tisserat N.A."/>
            <person name="Leach J.E."/>
        </authorList>
    </citation>
    <scope>NUCLEOTIDE SEQUENCE [LARGE SCALE GENOMIC DNA]</scope>
    <source>
        <strain evidence="9 12">B120</strain>
        <strain evidence="10 11">B149</strain>
    </source>
</reference>
<dbReference type="EMBL" id="JRXF01000007">
    <property type="protein sequence ID" value="KOC94246.1"/>
    <property type="molecule type" value="Genomic_DNA"/>
</dbReference>
<dbReference type="PROSITE" id="PS51318">
    <property type="entry name" value="TAT"/>
    <property type="match status" value="1"/>
</dbReference>
<evidence type="ECO:0000256" key="2">
    <source>
        <dbReference type="ARBA" id="ARBA00009009"/>
    </source>
</evidence>
<keyword evidence="7" id="KW-0732">Signal</keyword>
<gene>
    <name evidence="9" type="ORF">NG42_07070</name>
    <name evidence="10" type="ORF">NG43_06145</name>
</gene>
<dbReference type="Proteomes" id="UP000036851">
    <property type="component" value="Unassembled WGS sequence"/>
</dbReference>
<dbReference type="SUPFAM" id="SSF56601">
    <property type="entry name" value="beta-lactamase/transpeptidase-like"/>
    <property type="match status" value="1"/>
</dbReference>
<comment type="similarity">
    <text evidence="2 6">Belongs to the class-A beta-lactamase family.</text>
</comment>
<dbReference type="GO" id="GO:0046677">
    <property type="term" value="P:response to antibiotic"/>
    <property type="evidence" value="ECO:0007669"/>
    <property type="project" value="UniProtKB-UniRule"/>
</dbReference>
<evidence type="ECO:0000256" key="6">
    <source>
        <dbReference type="RuleBase" id="RU361140"/>
    </source>
</evidence>
<dbReference type="Gene3D" id="3.40.710.10">
    <property type="entry name" value="DD-peptidase/beta-lactamase superfamily"/>
    <property type="match status" value="1"/>
</dbReference>
<dbReference type="PATRIC" id="fig|1560201.3.peg.1506"/>
<keyword evidence="12" id="KW-1185">Reference proteome</keyword>
<comment type="catalytic activity">
    <reaction evidence="1 6">
        <text>a beta-lactam + H2O = a substituted beta-amino acid</text>
        <dbReference type="Rhea" id="RHEA:20401"/>
        <dbReference type="ChEBI" id="CHEBI:15377"/>
        <dbReference type="ChEBI" id="CHEBI:35627"/>
        <dbReference type="ChEBI" id="CHEBI:140347"/>
        <dbReference type="EC" id="3.5.2.6"/>
    </reaction>
</comment>
<dbReference type="PRINTS" id="PR00118">
    <property type="entry name" value="BLACTAMASEA"/>
</dbReference>
<dbReference type="EC" id="3.5.2.6" evidence="3 6"/>
<dbReference type="InterPro" id="IPR006311">
    <property type="entry name" value="TAT_signal"/>
</dbReference>
<organism evidence="9 12">
    <name type="scientific">Winslowiella iniecta</name>
    <dbReference type="NCBI Taxonomy" id="1560201"/>
    <lineage>
        <taxon>Bacteria</taxon>
        <taxon>Pseudomonadati</taxon>
        <taxon>Pseudomonadota</taxon>
        <taxon>Gammaproteobacteria</taxon>
        <taxon>Enterobacterales</taxon>
        <taxon>Erwiniaceae</taxon>
        <taxon>Winslowiella</taxon>
    </lineage>
</organism>
<dbReference type="AlphaFoldDB" id="A0A0L7T6H9"/>
<dbReference type="InterPro" id="IPR012338">
    <property type="entry name" value="Beta-lactam/transpept-like"/>
</dbReference>
<protein>
    <recommendedName>
        <fullName evidence="3 6">Beta-lactamase</fullName>
        <ecNumber evidence="3 6">3.5.2.6</ecNumber>
    </recommendedName>
</protein>
<dbReference type="InterPro" id="IPR023650">
    <property type="entry name" value="Beta-lactam_class-A_AS"/>
</dbReference>
<evidence type="ECO:0000256" key="1">
    <source>
        <dbReference type="ARBA" id="ARBA00001526"/>
    </source>
</evidence>
<dbReference type="OrthoDB" id="9784149at2"/>
<dbReference type="GO" id="GO:0008800">
    <property type="term" value="F:beta-lactamase activity"/>
    <property type="evidence" value="ECO:0007669"/>
    <property type="project" value="UniProtKB-UniRule"/>
</dbReference>
<dbReference type="PANTHER" id="PTHR35333">
    <property type="entry name" value="BETA-LACTAMASE"/>
    <property type="match status" value="1"/>
</dbReference>
<dbReference type="EMBL" id="JRXE01000008">
    <property type="protein sequence ID" value="KOC90821.1"/>
    <property type="molecule type" value="Genomic_DNA"/>
</dbReference>
<dbReference type="Proteomes" id="UP000037088">
    <property type="component" value="Unassembled WGS sequence"/>
</dbReference>
<dbReference type="InterPro" id="IPR045155">
    <property type="entry name" value="Beta-lactam_cat"/>
</dbReference>
<dbReference type="PANTHER" id="PTHR35333:SF3">
    <property type="entry name" value="BETA-LACTAMASE-TYPE TRANSPEPTIDASE FOLD CONTAINING PROTEIN"/>
    <property type="match status" value="1"/>
</dbReference>
<name>A0A0L7T6H9_9GAMM</name>
<feature type="chain" id="PRO_5010427081" description="Beta-lactamase" evidence="7">
    <location>
        <begin position="33"/>
        <end position="299"/>
    </location>
</feature>
<evidence type="ECO:0000256" key="7">
    <source>
        <dbReference type="SAM" id="SignalP"/>
    </source>
</evidence>
<dbReference type="Pfam" id="PF13354">
    <property type="entry name" value="Beta-lactamase2"/>
    <property type="match status" value="1"/>
</dbReference>
<proteinExistence type="inferred from homology"/>
<evidence type="ECO:0000313" key="9">
    <source>
        <dbReference type="EMBL" id="KOC90821.1"/>
    </source>
</evidence>
<dbReference type="STRING" id="1560201.NG42_07070"/>
<evidence type="ECO:0000313" key="12">
    <source>
        <dbReference type="Proteomes" id="UP000037088"/>
    </source>
</evidence>
<evidence type="ECO:0000256" key="5">
    <source>
        <dbReference type="ARBA" id="ARBA00023251"/>
    </source>
</evidence>
<evidence type="ECO:0000313" key="10">
    <source>
        <dbReference type="EMBL" id="KOC94246.1"/>
    </source>
</evidence>
<comment type="caution">
    <text evidence="9">The sequence shown here is derived from an EMBL/GenBank/DDBJ whole genome shotgun (WGS) entry which is preliminary data.</text>
</comment>
<dbReference type="GO" id="GO:0030655">
    <property type="term" value="P:beta-lactam antibiotic catabolic process"/>
    <property type="evidence" value="ECO:0007669"/>
    <property type="project" value="InterPro"/>
</dbReference>
<feature type="signal peptide" evidence="7">
    <location>
        <begin position="1"/>
        <end position="32"/>
    </location>
</feature>
<feature type="domain" description="Beta-lactamase class A catalytic" evidence="8">
    <location>
        <begin position="55"/>
        <end position="270"/>
    </location>
</feature>
<dbReference type="RefSeq" id="WP_052898578.1">
    <property type="nucleotide sequence ID" value="NZ_JRXE01000008.1"/>
</dbReference>
<dbReference type="PROSITE" id="PS00146">
    <property type="entry name" value="BETA_LACTAMASE_A"/>
    <property type="match status" value="1"/>
</dbReference>